<feature type="chain" id="PRO_5025453332" evidence="2">
    <location>
        <begin position="19"/>
        <end position="687"/>
    </location>
</feature>
<feature type="compositionally biased region" description="Low complexity" evidence="1">
    <location>
        <begin position="624"/>
        <end position="633"/>
    </location>
</feature>
<evidence type="ECO:0000259" key="3">
    <source>
        <dbReference type="Pfam" id="PF00082"/>
    </source>
</evidence>
<reference evidence="4" key="1">
    <citation type="journal article" date="2020" name="Stud. Mycol.">
        <title>101 Dothideomycetes genomes: a test case for predicting lifestyles and emergence of pathogens.</title>
        <authorList>
            <person name="Haridas S."/>
            <person name="Albert R."/>
            <person name="Binder M."/>
            <person name="Bloem J."/>
            <person name="Labutti K."/>
            <person name="Salamov A."/>
            <person name="Andreopoulos B."/>
            <person name="Baker S."/>
            <person name="Barry K."/>
            <person name="Bills G."/>
            <person name="Bluhm B."/>
            <person name="Cannon C."/>
            <person name="Castanera R."/>
            <person name="Culley D."/>
            <person name="Daum C."/>
            <person name="Ezra D."/>
            <person name="Gonzalez J."/>
            <person name="Henrissat B."/>
            <person name="Kuo A."/>
            <person name="Liang C."/>
            <person name="Lipzen A."/>
            <person name="Lutzoni F."/>
            <person name="Magnuson J."/>
            <person name="Mondo S."/>
            <person name="Nolan M."/>
            <person name="Ohm R."/>
            <person name="Pangilinan J."/>
            <person name="Park H.-J."/>
            <person name="Ramirez L."/>
            <person name="Alfaro M."/>
            <person name="Sun H."/>
            <person name="Tritt A."/>
            <person name="Yoshinaga Y."/>
            <person name="Zwiers L.-H."/>
            <person name="Turgeon B."/>
            <person name="Goodwin S."/>
            <person name="Spatafora J."/>
            <person name="Crous P."/>
            <person name="Grigoriev I."/>
        </authorList>
    </citation>
    <scope>NUCLEOTIDE SEQUENCE</scope>
    <source>
        <strain evidence="4">CBS 123094</strain>
    </source>
</reference>
<evidence type="ECO:0000256" key="1">
    <source>
        <dbReference type="SAM" id="MobiDB-lite"/>
    </source>
</evidence>
<feature type="region of interest" description="Disordered" evidence="1">
    <location>
        <begin position="108"/>
        <end position="154"/>
    </location>
</feature>
<feature type="domain" description="Peptidase S8/S53" evidence="3">
    <location>
        <begin position="295"/>
        <end position="541"/>
    </location>
</feature>
<dbReference type="EMBL" id="ML977599">
    <property type="protein sequence ID" value="KAF1998965.1"/>
    <property type="molecule type" value="Genomic_DNA"/>
</dbReference>
<dbReference type="AlphaFoldDB" id="A0A6A5WIK5"/>
<feature type="signal peptide" evidence="2">
    <location>
        <begin position="1"/>
        <end position="18"/>
    </location>
</feature>
<accession>A0A6A5WIK5</accession>
<dbReference type="Gene3D" id="3.40.50.200">
    <property type="entry name" value="Peptidase S8/S53 domain"/>
    <property type="match status" value="1"/>
</dbReference>
<gene>
    <name evidence="4" type="ORF">P154DRAFT_535846</name>
</gene>
<proteinExistence type="predicted"/>
<organism evidence="4 5">
    <name type="scientific">Amniculicola lignicola CBS 123094</name>
    <dbReference type="NCBI Taxonomy" id="1392246"/>
    <lineage>
        <taxon>Eukaryota</taxon>
        <taxon>Fungi</taxon>
        <taxon>Dikarya</taxon>
        <taxon>Ascomycota</taxon>
        <taxon>Pezizomycotina</taxon>
        <taxon>Dothideomycetes</taxon>
        <taxon>Pleosporomycetidae</taxon>
        <taxon>Pleosporales</taxon>
        <taxon>Amniculicolaceae</taxon>
        <taxon>Amniculicola</taxon>
    </lineage>
</organism>
<dbReference type="GO" id="GO:0004252">
    <property type="term" value="F:serine-type endopeptidase activity"/>
    <property type="evidence" value="ECO:0007669"/>
    <property type="project" value="InterPro"/>
</dbReference>
<keyword evidence="2" id="KW-0732">Signal</keyword>
<sequence>MHFFRSFVWLGLLQNIRCALIPKPVDTCQTYSVIPKSPDNTASTDNIESLLIDFLGEEQVSASTSPSGGPVWIVNIEPGLDFPLVNWAHDAIPDAELVRIPEEEIVETKRRFARQPPSSMKNKPRDDPEPDPDAPMDDGPPPKDGLGPRPTTPPKIVYWTAAAKDPKNKDGNKNAEDAISAKLKDPKKMIVIKDFKDDNQLLGWGNLELDDTAKAELEKNEFISKIVKDEKVLNSGRSKHQLDKRIPRAWHAMYTNDVLAHLSQYPTNRPPPGNLALDTNWYVYNSHEGLRTDLRGVYIYVVDEGVTVDAEAEAENEQVLGEEFPANRREATIYTNTIIAQGRARETDDNDDSHGTNMASLALGAFYGVSKLARLVSIKTSDTLADNNEGLRLAWEHIRNNNRQDRSIILNPAGHANPTGRNVLNPNHREYDPDAFYCRQVLDALFDLGVPVIVGAGNDRRNRRDVVDFWPANWAQGDFPLLVAGEVDYERHRSQISQGGHRVTTWVFSERAQTINRDGTFEVTWGTSAAAAILAGQMAAWDALDDDMRPWGRRQGRDRVNEMRRFLRTDGRSGWIFDHPDNRDKRVLWNGATLQDHREAIPPPVPMATVGPPHTDGGPRPTVGGPQPTNGGPQPTGPASPPPAGGDDDCQQLDSGTDNCLPDMDPPGPGPETELNFDPGFDLPGPI</sequence>
<feature type="region of interest" description="Disordered" evidence="1">
    <location>
        <begin position="597"/>
        <end position="687"/>
    </location>
</feature>
<dbReference type="OrthoDB" id="3771718at2759"/>
<dbReference type="Proteomes" id="UP000799779">
    <property type="component" value="Unassembled WGS sequence"/>
</dbReference>
<name>A0A6A5WIK5_9PLEO</name>
<keyword evidence="5" id="KW-1185">Reference proteome</keyword>
<dbReference type="GO" id="GO:0006508">
    <property type="term" value="P:proteolysis"/>
    <property type="evidence" value="ECO:0007669"/>
    <property type="project" value="InterPro"/>
</dbReference>
<dbReference type="Pfam" id="PF00082">
    <property type="entry name" value="Peptidase_S8"/>
    <property type="match status" value="1"/>
</dbReference>
<dbReference type="SUPFAM" id="SSF52743">
    <property type="entry name" value="Subtilisin-like"/>
    <property type="match status" value="1"/>
</dbReference>
<dbReference type="InterPro" id="IPR036852">
    <property type="entry name" value="Peptidase_S8/S53_dom_sf"/>
</dbReference>
<evidence type="ECO:0000313" key="5">
    <source>
        <dbReference type="Proteomes" id="UP000799779"/>
    </source>
</evidence>
<dbReference type="InterPro" id="IPR000209">
    <property type="entry name" value="Peptidase_S8/S53_dom"/>
</dbReference>
<evidence type="ECO:0000313" key="4">
    <source>
        <dbReference type="EMBL" id="KAF1998965.1"/>
    </source>
</evidence>
<evidence type="ECO:0000256" key="2">
    <source>
        <dbReference type="SAM" id="SignalP"/>
    </source>
</evidence>
<feature type="compositionally biased region" description="Pro residues" evidence="1">
    <location>
        <begin position="635"/>
        <end position="644"/>
    </location>
</feature>
<protein>
    <submittedName>
        <fullName evidence="4">Subtilisin-like protein</fullName>
    </submittedName>
</protein>